<dbReference type="Gene3D" id="3.20.20.140">
    <property type="entry name" value="Metal-dependent hydrolases"/>
    <property type="match status" value="1"/>
</dbReference>
<reference evidence="3 4" key="1">
    <citation type="submission" date="2020-08" db="EMBL/GenBank/DDBJ databases">
        <title>Dyella sp. G9 isolated from forest soil.</title>
        <authorList>
            <person name="Fu J."/>
            <person name="Qiu L."/>
        </authorList>
    </citation>
    <scope>NUCLEOTIDE SEQUENCE [LARGE SCALE GENOMIC DNA]</scope>
    <source>
        <strain evidence="3 4">G9</strain>
    </source>
</reference>
<keyword evidence="3" id="KW-0378">Hydrolase</keyword>
<evidence type="ECO:0000259" key="2">
    <source>
        <dbReference type="Pfam" id="PF01979"/>
    </source>
</evidence>
<dbReference type="EMBL" id="CP060412">
    <property type="protein sequence ID" value="QNK03165.1"/>
    <property type="molecule type" value="Genomic_DNA"/>
</dbReference>
<feature type="chain" id="PRO_5028967070" evidence="1">
    <location>
        <begin position="19"/>
        <end position="681"/>
    </location>
</feature>
<dbReference type="InterPro" id="IPR032466">
    <property type="entry name" value="Metal_Hydrolase"/>
</dbReference>
<keyword evidence="4" id="KW-1185">Reference proteome</keyword>
<feature type="signal peptide" evidence="1">
    <location>
        <begin position="1"/>
        <end position="18"/>
    </location>
</feature>
<gene>
    <name evidence="3" type="ORF">H8F01_08675</name>
</gene>
<dbReference type="SUPFAM" id="SSF51556">
    <property type="entry name" value="Metallo-dependent hydrolases"/>
    <property type="match status" value="1"/>
</dbReference>
<dbReference type="PANTHER" id="PTHR43135:SF3">
    <property type="entry name" value="ALPHA-D-RIBOSE 1-METHYLPHOSPHONATE 5-TRIPHOSPHATE DIPHOSPHATASE"/>
    <property type="match status" value="1"/>
</dbReference>
<dbReference type="InterPro" id="IPR006680">
    <property type="entry name" value="Amidohydro-rel"/>
</dbReference>
<keyword evidence="1" id="KW-0732">Signal</keyword>
<dbReference type="Gene3D" id="2.30.40.10">
    <property type="entry name" value="Urease, subunit C, domain 1"/>
    <property type="match status" value="1"/>
</dbReference>
<evidence type="ECO:0000313" key="4">
    <source>
        <dbReference type="Proteomes" id="UP000515873"/>
    </source>
</evidence>
<accession>A0A7G8Q8Q7</accession>
<sequence>MKSTLAVLALALASSIHAQPVTTQKLIIVGNGEAVGSVVATTSGDHVTVDYAVSNNGRGPRHHEALVLNDRALPVAWSVKGTSLMGGAVDEDFHWADGHAQWKSQAEQGESTAAAPALYVLNDTSPWAYGVYARALLKAPKQSLGTWPSGNMKLEKLQSTDLTANGHTLHADVYAITGIDTKPLYVFLDSKQRLVGTVDGQGTAVLDGYEGAAKQVADVVASLEDQRLRSLGAKLAHNYDRPVRIKNVHVFDPATGKVGPLQTVITFDHHITYVGNDPDKLPPTEDQVVFDGQGGVLVPGLHDMHSHATSDSGLNYIAAGVTSARDMGNVNSFLQTLRARIDAGELIGPRIVPNGFLEGRSPYSAHTGFITDSVEDAVRDVDWYADRGYFQIKIYNSMNPDWVPAIAAEAHRRGMRVTGHVPAFDTPDRVIHDGYDEIAHINQLALGWVLKPGEDTRTPLRLTALARLASLDLNAPNVRATIDLMVARHIVLDPTMSIVERLLVSRAGETPEPEAAVIDHMPISYSRYRKRTFVPAPTPELTAQYNGAVQKSLDILKLLHDKGIRLMPGTDDTNGFSVHRELELYVKAGIPPAEVLRMATLGPEEYFGRADRLGTIERGKLADFFLVAQDPTANISAIRAPRLVMKDGTVFFPSEIYGAIGVKPFAEPPPQEQLVAKPSVH</sequence>
<dbReference type="Proteomes" id="UP000515873">
    <property type="component" value="Chromosome"/>
</dbReference>
<evidence type="ECO:0000313" key="3">
    <source>
        <dbReference type="EMBL" id="QNK03165.1"/>
    </source>
</evidence>
<dbReference type="KEGG" id="dtl:H8F01_08675"/>
<proteinExistence type="predicted"/>
<protein>
    <submittedName>
        <fullName evidence="3">Amidohydrolase family protein</fullName>
    </submittedName>
</protein>
<dbReference type="SUPFAM" id="SSF51338">
    <property type="entry name" value="Composite domain of metallo-dependent hydrolases"/>
    <property type="match status" value="1"/>
</dbReference>
<dbReference type="AlphaFoldDB" id="A0A7G8Q8Q7"/>
<feature type="domain" description="Amidohydrolase-related" evidence="2">
    <location>
        <begin position="315"/>
        <end position="649"/>
    </location>
</feature>
<dbReference type="PANTHER" id="PTHR43135">
    <property type="entry name" value="ALPHA-D-RIBOSE 1-METHYLPHOSPHONATE 5-TRIPHOSPHATE DIPHOSPHATASE"/>
    <property type="match status" value="1"/>
</dbReference>
<dbReference type="RefSeq" id="WP_187058626.1">
    <property type="nucleotide sequence ID" value="NZ_CP060412.1"/>
</dbReference>
<dbReference type="GO" id="GO:0016810">
    <property type="term" value="F:hydrolase activity, acting on carbon-nitrogen (but not peptide) bonds"/>
    <property type="evidence" value="ECO:0007669"/>
    <property type="project" value="InterPro"/>
</dbReference>
<dbReference type="InterPro" id="IPR051781">
    <property type="entry name" value="Metallo-dep_Hydrolase"/>
</dbReference>
<organism evidence="3 4">
    <name type="scientific">Dyella telluris</name>
    <dbReference type="NCBI Taxonomy" id="2763498"/>
    <lineage>
        <taxon>Bacteria</taxon>
        <taxon>Pseudomonadati</taxon>
        <taxon>Pseudomonadota</taxon>
        <taxon>Gammaproteobacteria</taxon>
        <taxon>Lysobacterales</taxon>
        <taxon>Rhodanobacteraceae</taxon>
        <taxon>Dyella</taxon>
    </lineage>
</organism>
<dbReference type="Pfam" id="PF01979">
    <property type="entry name" value="Amidohydro_1"/>
    <property type="match status" value="1"/>
</dbReference>
<dbReference type="InterPro" id="IPR011059">
    <property type="entry name" value="Metal-dep_hydrolase_composite"/>
</dbReference>
<name>A0A7G8Q8Q7_9GAMM</name>
<evidence type="ECO:0000256" key="1">
    <source>
        <dbReference type="SAM" id="SignalP"/>
    </source>
</evidence>